<dbReference type="InterPro" id="IPR004013">
    <property type="entry name" value="PHP_dom"/>
</dbReference>
<dbReference type="SUPFAM" id="SSF52141">
    <property type="entry name" value="Uracil-DNA glycosylase-like"/>
    <property type="match status" value="1"/>
</dbReference>
<dbReference type="InterPro" id="IPR011708">
    <property type="entry name" value="DNA_pol3_alpha_NTPase_dom"/>
</dbReference>
<dbReference type="RefSeq" id="WP_187057227.1">
    <property type="nucleotide sequence ID" value="NZ_CP060412.1"/>
</dbReference>
<dbReference type="Proteomes" id="UP000515873">
    <property type="component" value="Chromosome"/>
</dbReference>
<evidence type="ECO:0000256" key="1">
    <source>
        <dbReference type="ARBA" id="ARBA00012417"/>
    </source>
</evidence>
<dbReference type="EMBL" id="CP060412">
    <property type="protein sequence ID" value="QNK01768.1"/>
    <property type="molecule type" value="Genomic_DNA"/>
</dbReference>
<dbReference type="Gene3D" id="1.10.10.1600">
    <property type="entry name" value="Bacterial DNA polymerase III alpha subunit, thumb domain"/>
    <property type="match status" value="1"/>
</dbReference>
<evidence type="ECO:0000256" key="2">
    <source>
        <dbReference type="ARBA" id="ARBA00019114"/>
    </source>
</evidence>
<keyword evidence="6" id="KW-0239">DNA-directed DNA polymerase</keyword>
<dbReference type="InterPro" id="IPR040982">
    <property type="entry name" value="DNA_pol3_finger"/>
</dbReference>
<keyword evidence="5" id="KW-0235">DNA replication</keyword>
<dbReference type="Gene3D" id="3.40.470.10">
    <property type="entry name" value="Uracil-DNA glycosylase-like domain"/>
    <property type="match status" value="1"/>
</dbReference>
<feature type="domain" description="Polymerase/histidinol phosphatase N-terminal" evidence="8">
    <location>
        <begin position="8"/>
        <end position="71"/>
    </location>
</feature>
<dbReference type="Pfam" id="PF14579">
    <property type="entry name" value="HHH_6"/>
    <property type="match status" value="1"/>
</dbReference>
<dbReference type="InterPro" id="IPR003141">
    <property type="entry name" value="Pol/His_phosphatase_N"/>
</dbReference>
<dbReference type="Pfam" id="PF03167">
    <property type="entry name" value="UDG"/>
    <property type="match status" value="1"/>
</dbReference>
<evidence type="ECO:0000313" key="10">
    <source>
        <dbReference type="Proteomes" id="UP000515873"/>
    </source>
</evidence>
<evidence type="ECO:0000256" key="4">
    <source>
        <dbReference type="ARBA" id="ARBA00022695"/>
    </source>
</evidence>
<dbReference type="GO" id="GO:0006260">
    <property type="term" value="P:DNA replication"/>
    <property type="evidence" value="ECO:0007669"/>
    <property type="project" value="UniProtKB-KW"/>
</dbReference>
<evidence type="ECO:0000256" key="6">
    <source>
        <dbReference type="ARBA" id="ARBA00022932"/>
    </source>
</evidence>
<sequence length="1094" mass="120743">MNKTMWGARTHFSVGESILQPDDLLKQAKEVGYTHVAIADTMSVSAVIDLAKSSKKAGVEVITGCTLRVQHWDHEGKFFYPKVYVKEAQGFVDLLAALSECESAKKIGRFFDWFAFRRLVQTGNFVVTTGDALSAFSSVMSDDDVTAFIERMRDDVSASQLVLELVAVASPVFARQNARVLEHTIVGSDGVIINGMAMYATEEDAKARDVVNAITRNLRYSHGATPKQIAGLHIRDFDTLMEGVMGSLDLATEMGLAWGTVLPIDPTPMLSYRWTKADISIPKMAEDEFVELVRQCKKYWSDRIDKPVLGYKPDPSLLPVYQARLKTELMVLKELGFCGYFLLVADICRWAKDNGIAVGPGRGSVGGSLIAYVIGITEVDPIRFDLLFERFINPSRLDLPDADLDFMSERRHEIITYLRETYGKAAVASISNYNTLGAPSALREVGKALDIPDRDYACSSYIPKEHGQSMSLAEALDKMPELQTYQKKHPQAFDIAQRVEGTMRSMGTHAAGVIVAGRPIKGMAVVEDRGEDTVVNWDKRVVEEQGLVKIDVLGLSNLDILRRAIDKIFHDYGERINLLDLHLDDEKTMAAFGRGETVGVFQFESGGMRKLLKDMAKYEPLTFEELAAATALFRPGPLDSGLLDDYVNVRQGIVMEHYEHPAMEPALKATKGVIVYQEQVMQLTRDLAGFTLAEADNVRKAIGKKDKDKMAEQGDKFVRGCVDVAGMGEDQAKELWDKIVLFAGYAFNKSHSVAYSIISVWTMYLKVHYPHAFYAASLEIHKEDKLAGLVADAAKRGIEILPPDVNESTYGFKRVGDALVAPISRVKGLSEISEKAVLDGRELAGGKFIDRAHFDKHVPGKCNKRQREFLEEVGAFASITPGALPARHPDRVKAQLERLPGLIAASVRVDRPIVCDGPVLDILKRTLLEMRDALGAPPLPKLGSKPKIMVILEAPSSKDEKKGKLFESDSALPVKEAIKAAGLTTNDLYITSFLKVPKKDKTITNEEISASRPWLDKEIEILKPGLIIALGSNVSRTLCPDERGSIMDLAGKVVFDRKLDASIILGINPGMVAFDPAKQETLDAIFIRAAELIS</sequence>
<accession>A0A7G8Q4R0</accession>
<dbReference type="PANTHER" id="PTHR32294">
    <property type="entry name" value="DNA POLYMERASE III SUBUNIT ALPHA"/>
    <property type="match status" value="1"/>
</dbReference>
<evidence type="ECO:0000259" key="8">
    <source>
        <dbReference type="SMART" id="SM00481"/>
    </source>
</evidence>
<dbReference type="PANTHER" id="PTHR32294:SF0">
    <property type="entry name" value="DNA POLYMERASE III SUBUNIT ALPHA"/>
    <property type="match status" value="1"/>
</dbReference>
<name>A0A7G8Q4R0_9GAMM</name>
<evidence type="ECO:0000256" key="7">
    <source>
        <dbReference type="ARBA" id="ARBA00049244"/>
    </source>
</evidence>
<keyword evidence="4 9" id="KW-0548">Nucleotidyltransferase</keyword>
<protein>
    <recommendedName>
        <fullName evidence="2">DNA polymerase III subunit alpha</fullName>
        <ecNumber evidence="1">2.7.7.7</ecNumber>
    </recommendedName>
</protein>
<keyword evidence="3 9" id="KW-0808">Transferase</keyword>
<dbReference type="InterPro" id="IPR036895">
    <property type="entry name" value="Uracil-DNA_glycosylase-like_sf"/>
</dbReference>
<organism evidence="9 10">
    <name type="scientific">Dyella telluris</name>
    <dbReference type="NCBI Taxonomy" id="2763498"/>
    <lineage>
        <taxon>Bacteria</taxon>
        <taxon>Pseudomonadati</taxon>
        <taxon>Pseudomonadota</taxon>
        <taxon>Gammaproteobacteria</taxon>
        <taxon>Lysobacterales</taxon>
        <taxon>Rhodanobacteraceae</taxon>
        <taxon>Dyella</taxon>
    </lineage>
</organism>
<dbReference type="InterPro" id="IPR029460">
    <property type="entry name" value="DNAPol_HHH"/>
</dbReference>
<reference evidence="9 10" key="1">
    <citation type="submission" date="2020-08" db="EMBL/GenBank/DDBJ databases">
        <title>Dyella sp. G9 isolated from forest soil.</title>
        <authorList>
            <person name="Fu J."/>
            <person name="Qiu L."/>
        </authorList>
    </citation>
    <scope>NUCLEOTIDE SEQUENCE [LARGE SCALE GENOMIC DNA]</scope>
    <source>
        <strain evidence="9 10">G9</strain>
    </source>
</reference>
<evidence type="ECO:0000256" key="5">
    <source>
        <dbReference type="ARBA" id="ARBA00022705"/>
    </source>
</evidence>
<dbReference type="Pfam" id="PF07733">
    <property type="entry name" value="DNA_pol3_alpha"/>
    <property type="match status" value="1"/>
</dbReference>
<dbReference type="GO" id="GO:0003887">
    <property type="term" value="F:DNA-directed DNA polymerase activity"/>
    <property type="evidence" value="ECO:0007669"/>
    <property type="project" value="UniProtKB-KW"/>
</dbReference>
<dbReference type="KEGG" id="dtl:H8F01_00880"/>
<proteinExistence type="predicted"/>
<dbReference type="InterPro" id="IPR041931">
    <property type="entry name" value="DNA_pol3_alpha_thumb_dom"/>
</dbReference>
<evidence type="ECO:0000313" key="9">
    <source>
        <dbReference type="EMBL" id="QNK01768.1"/>
    </source>
</evidence>
<evidence type="ECO:0000256" key="3">
    <source>
        <dbReference type="ARBA" id="ARBA00022679"/>
    </source>
</evidence>
<dbReference type="AlphaFoldDB" id="A0A7G8Q4R0"/>
<comment type="catalytic activity">
    <reaction evidence="7">
        <text>DNA(n) + a 2'-deoxyribonucleoside 5'-triphosphate = DNA(n+1) + diphosphate</text>
        <dbReference type="Rhea" id="RHEA:22508"/>
        <dbReference type="Rhea" id="RHEA-COMP:17339"/>
        <dbReference type="Rhea" id="RHEA-COMP:17340"/>
        <dbReference type="ChEBI" id="CHEBI:33019"/>
        <dbReference type="ChEBI" id="CHEBI:61560"/>
        <dbReference type="ChEBI" id="CHEBI:173112"/>
        <dbReference type="EC" id="2.7.7.7"/>
    </reaction>
</comment>
<dbReference type="EC" id="2.7.7.7" evidence="1"/>
<dbReference type="Gene3D" id="3.20.20.140">
    <property type="entry name" value="Metal-dependent hydrolases"/>
    <property type="match status" value="1"/>
</dbReference>
<gene>
    <name evidence="9" type="primary">dnaE</name>
    <name evidence="9" type="ORF">H8F01_00880</name>
</gene>
<dbReference type="Pfam" id="PF02811">
    <property type="entry name" value="PHP"/>
    <property type="match status" value="1"/>
</dbReference>
<dbReference type="SMART" id="SM00481">
    <property type="entry name" value="POLIIIAc"/>
    <property type="match status" value="1"/>
</dbReference>
<dbReference type="Gene3D" id="1.10.150.870">
    <property type="match status" value="1"/>
</dbReference>
<dbReference type="NCBIfam" id="TIGR00594">
    <property type="entry name" value="polc"/>
    <property type="match status" value="1"/>
</dbReference>
<dbReference type="InterPro" id="IPR004805">
    <property type="entry name" value="DnaE2/DnaE/PolC"/>
</dbReference>
<dbReference type="Pfam" id="PF17657">
    <property type="entry name" value="DNA_pol3_finger"/>
    <property type="match status" value="1"/>
</dbReference>
<dbReference type="InterPro" id="IPR005122">
    <property type="entry name" value="Uracil-DNA_glycosylase-like"/>
</dbReference>
<keyword evidence="10" id="KW-1185">Reference proteome</keyword>
<dbReference type="GO" id="GO:0008408">
    <property type="term" value="F:3'-5' exonuclease activity"/>
    <property type="evidence" value="ECO:0007669"/>
    <property type="project" value="InterPro"/>
</dbReference>